<feature type="compositionally biased region" description="Polar residues" evidence="1">
    <location>
        <begin position="115"/>
        <end position="133"/>
    </location>
</feature>
<evidence type="ECO:0000313" key="2">
    <source>
        <dbReference type="EMBL" id="ADI02576.1"/>
    </source>
</evidence>
<dbReference type="EMBL" id="CP002048">
    <property type="protein sequence ID" value="ADI02576.1"/>
    <property type="molecule type" value="Genomic_DNA"/>
</dbReference>
<name>D7CPE1_SYNLT</name>
<dbReference type="eggNOG" id="COG1846">
    <property type="taxonomic scope" value="Bacteria"/>
</dbReference>
<feature type="region of interest" description="Disordered" evidence="1">
    <location>
        <begin position="108"/>
        <end position="147"/>
    </location>
</feature>
<dbReference type="HOGENOM" id="CLU_803931_0_0_9"/>
<reference evidence="2 3" key="2">
    <citation type="journal article" date="2010" name="Stand. Genomic Sci.">
        <title>Complete genome sequence of Syntrophothermus lipocalidus type strain (TGB-C1).</title>
        <authorList>
            <person name="Djao O.D."/>
            <person name="Zhang X."/>
            <person name="Lucas S."/>
            <person name="Lapidus A."/>
            <person name="Del Rio T.G."/>
            <person name="Nolan M."/>
            <person name="Tice H."/>
            <person name="Cheng J.F."/>
            <person name="Han C."/>
            <person name="Tapia R."/>
            <person name="Goodwin L."/>
            <person name="Pitluck S."/>
            <person name="Liolios K."/>
            <person name="Ivanova N."/>
            <person name="Mavromatis K."/>
            <person name="Mikhailova N."/>
            <person name="Ovchinnikova G."/>
            <person name="Pati A."/>
            <person name="Brambilla E."/>
            <person name="Chen A."/>
            <person name="Palaniappan K."/>
            <person name="Land M."/>
            <person name="Hauser L."/>
            <person name="Chang Y.J."/>
            <person name="Jeffries C.D."/>
            <person name="Rohde M."/>
            <person name="Sikorski J."/>
            <person name="Spring S."/>
            <person name="Goker M."/>
            <person name="Detter J.C."/>
            <person name="Woyke T."/>
            <person name="Bristow J."/>
            <person name="Eisen J.A."/>
            <person name="Markowitz V."/>
            <person name="Hugenholtz P."/>
            <person name="Kyrpides N.C."/>
            <person name="Klenk H.P."/>
        </authorList>
    </citation>
    <scope>NUCLEOTIDE SEQUENCE [LARGE SCALE GENOMIC DNA]</scope>
    <source>
        <strain evidence="3">DSM 12680 / TGB-C1</strain>
    </source>
</reference>
<gene>
    <name evidence="2" type="ordered locus">Slip_1821</name>
</gene>
<dbReference type="KEGG" id="slp:Slip_1821"/>
<dbReference type="Proteomes" id="UP000000378">
    <property type="component" value="Chromosome"/>
</dbReference>
<evidence type="ECO:0000256" key="1">
    <source>
        <dbReference type="SAM" id="MobiDB-lite"/>
    </source>
</evidence>
<dbReference type="STRING" id="643648.Slip_1821"/>
<dbReference type="AlphaFoldDB" id="D7CPE1"/>
<evidence type="ECO:0000313" key="3">
    <source>
        <dbReference type="Proteomes" id="UP000000378"/>
    </source>
</evidence>
<proteinExistence type="predicted"/>
<keyword evidence="3" id="KW-1185">Reference proteome</keyword>
<reference evidence="3" key="1">
    <citation type="journal article" date="2010" name="Stand. Genomic Sci.">
        <title>Complete genome sequence of Syntrophothermus lipocalidus type strain (TGB-C1T).</title>
        <authorList>
            <consortium name="US DOE Joint Genome Institute (JGI-PGF)"/>
            <person name="Djao O."/>
            <person name="Zhang X."/>
            <person name="Lucas S."/>
            <person name="Lapidus A."/>
            <person name="Glavina Del Rio T."/>
            <person name="Nolan M."/>
            <person name="Tice H."/>
            <person name="Cheng J."/>
            <person name="Han C."/>
            <person name="Tapia R."/>
            <person name="Goodwin L."/>
            <person name="Pitluck S."/>
            <person name="Liolios K."/>
            <person name="Ivanova N."/>
            <person name="Mavromatis K."/>
            <person name="Mikhailova N."/>
            <person name="Ovchinnikova G."/>
            <person name="Pati A."/>
            <person name="Brambilla E."/>
            <person name="Chen A."/>
            <person name="Palaniappan K."/>
            <person name="Land M."/>
            <person name="Hauser L."/>
            <person name="Chang Y."/>
            <person name="Jeffries C."/>
            <person name="Rohde M."/>
            <person name="Sikorski J."/>
            <person name="Spring S."/>
            <person name="Goker M."/>
            <person name="Detter J."/>
            <person name="Woyke T."/>
            <person name="Bristow J."/>
            <person name="Eisen J."/>
            <person name="Markowitz V."/>
            <person name="Hugenholtz P."/>
            <person name="Kyrpides N."/>
            <person name="Klenk H."/>
        </authorList>
    </citation>
    <scope>NUCLEOTIDE SEQUENCE [LARGE SCALE GENOMIC DNA]</scope>
    <source>
        <strain evidence="3">DSM 12680 / TGB-C1</strain>
    </source>
</reference>
<sequence length="345" mass="39225">MSRRRYISTEISLDPEVNQLIEEYGLFAGLLYTWMIPHAEDNATLTGDPRKILLQVVPGIRSVTVQDVETALEGMVKYGLIMWDKEASLITFPNSFYKYQSYIKEDKRLPHRANQRTSAQISEEQRPTPQNTASPSPSPLLTPSLKNNNNCASDEARLCDQLPANELPREYESTPAEVSSKANEDGAWPVEAGKGADDSLIMSTLSEISSKSIGERERFCETGNGAASLRAGPKNKRAGIGHSTVIYTRDFEEFWSVYPRPKEKLAAFKVWCARMKEGHLPRDMIEAAQRYREECRRKGTEEQFIKLPKTFLGPSKPFQEYLNADYRDPAEVDEHARYERERYTG</sequence>
<organism evidence="2 3">
    <name type="scientific">Syntrophothermus lipocalidus (strain DSM 12680 / TGB-C1)</name>
    <dbReference type="NCBI Taxonomy" id="643648"/>
    <lineage>
        <taxon>Bacteria</taxon>
        <taxon>Bacillati</taxon>
        <taxon>Bacillota</taxon>
        <taxon>Clostridia</taxon>
        <taxon>Eubacteriales</taxon>
        <taxon>Syntrophomonadaceae</taxon>
        <taxon>Syntrophothermus</taxon>
    </lineage>
</organism>
<accession>D7CPE1</accession>
<protein>
    <submittedName>
        <fullName evidence="2">Uncharacterized protein</fullName>
    </submittedName>
</protein>